<keyword evidence="2 4" id="KW-0474">Menaquinone biosynthesis</keyword>
<organism evidence="5 6">
    <name type="scientific">Calycomorphotria hydatis</name>
    <dbReference type="NCBI Taxonomy" id="2528027"/>
    <lineage>
        <taxon>Bacteria</taxon>
        <taxon>Pseudomonadati</taxon>
        <taxon>Planctomycetota</taxon>
        <taxon>Planctomycetia</taxon>
        <taxon>Planctomycetales</taxon>
        <taxon>Planctomycetaceae</taxon>
        <taxon>Calycomorphotria</taxon>
    </lineage>
</organism>
<evidence type="ECO:0000313" key="5">
    <source>
        <dbReference type="EMBL" id="QDT66543.1"/>
    </source>
</evidence>
<gene>
    <name evidence="4 5" type="primary">mqnA</name>
    <name evidence="5" type="ORF">V22_38130</name>
</gene>
<comment type="catalytic activity">
    <reaction evidence="4">
        <text>chorismate = 3-[(1-carboxyvinyl)-oxy]benzoate + H2O</text>
        <dbReference type="Rhea" id="RHEA:40051"/>
        <dbReference type="ChEBI" id="CHEBI:15377"/>
        <dbReference type="ChEBI" id="CHEBI:29748"/>
        <dbReference type="ChEBI" id="CHEBI:76981"/>
        <dbReference type="EC" id="4.2.1.151"/>
    </reaction>
</comment>
<dbReference type="EMBL" id="CP036316">
    <property type="protein sequence ID" value="QDT66543.1"/>
    <property type="molecule type" value="Genomic_DNA"/>
</dbReference>
<keyword evidence="3 4" id="KW-0456">Lyase</keyword>
<dbReference type="Gene3D" id="3.40.190.10">
    <property type="entry name" value="Periplasmic binding protein-like II"/>
    <property type="match status" value="2"/>
</dbReference>
<comment type="similarity">
    <text evidence="4">Belongs to the MqnA/MqnD family. MqnA subfamily.</text>
</comment>
<name>A0A517TDT5_9PLAN</name>
<protein>
    <recommendedName>
        <fullName evidence="4">Chorismate dehydratase</fullName>
        <ecNumber evidence="4">4.2.1.151</ecNumber>
    </recommendedName>
    <alternativeName>
        <fullName evidence="4">Menaquinone biosynthetic enzyme MqnA</fullName>
    </alternativeName>
</protein>
<dbReference type="KEGG" id="chya:V22_38130"/>
<evidence type="ECO:0000313" key="6">
    <source>
        <dbReference type="Proteomes" id="UP000319976"/>
    </source>
</evidence>
<dbReference type="PANTHER" id="PTHR37690">
    <property type="entry name" value="CHORISMATE DEHYDRATASE"/>
    <property type="match status" value="1"/>
</dbReference>
<evidence type="ECO:0000256" key="2">
    <source>
        <dbReference type="ARBA" id="ARBA00022428"/>
    </source>
</evidence>
<dbReference type="UniPathway" id="UPA00079"/>
<dbReference type="HAMAP" id="MF_00995">
    <property type="entry name" value="MqnA"/>
    <property type="match status" value="1"/>
</dbReference>
<dbReference type="SUPFAM" id="SSF53850">
    <property type="entry name" value="Periplasmic binding protein-like II"/>
    <property type="match status" value="1"/>
</dbReference>
<dbReference type="Proteomes" id="UP000319976">
    <property type="component" value="Chromosome"/>
</dbReference>
<dbReference type="Pfam" id="PF02621">
    <property type="entry name" value="VitK2_biosynth"/>
    <property type="match status" value="1"/>
</dbReference>
<accession>A0A517TDT5</accession>
<dbReference type="InterPro" id="IPR003773">
    <property type="entry name" value="Menaquinone_biosynth"/>
</dbReference>
<evidence type="ECO:0000256" key="4">
    <source>
        <dbReference type="HAMAP-Rule" id="MF_00995"/>
    </source>
</evidence>
<comment type="pathway">
    <text evidence="1 4">Quinol/quinone metabolism; menaquinone biosynthesis.</text>
</comment>
<dbReference type="GO" id="GO:0016836">
    <property type="term" value="F:hydro-lyase activity"/>
    <property type="evidence" value="ECO:0007669"/>
    <property type="project" value="UniProtKB-UniRule"/>
</dbReference>
<dbReference type="InterPro" id="IPR030868">
    <property type="entry name" value="MqnA"/>
</dbReference>
<dbReference type="AlphaFoldDB" id="A0A517TDT5"/>
<evidence type="ECO:0000256" key="1">
    <source>
        <dbReference type="ARBA" id="ARBA00004863"/>
    </source>
</evidence>
<dbReference type="EC" id="4.2.1.151" evidence="4"/>
<proteinExistence type="inferred from homology"/>
<dbReference type="RefSeq" id="WP_231734083.1">
    <property type="nucleotide sequence ID" value="NZ_CP036316.1"/>
</dbReference>
<reference evidence="5 6" key="1">
    <citation type="submission" date="2019-02" db="EMBL/GenBank/DDBJ databases">
        <title>Deep-cultivation of Planctomycetes and their phenomic and genomic characterization uncovers novel biology.</title>
        <authorList>
            <person name="Wiegand S."/>
            <person name="Jogler M."/>
            <person name="Boedeker C."/>
            <person name="Pinto D."/>
            <person name="Vollmers J."/>
            <person name="Rivas-Marin E."/>
            <person name="Kohn T."/>
            <person name="Peeters S.H."/>
            <person name="Heuer A."/>
            <person name="Rast P."/>
            <person name="Oberbeckmann S."/>
            <person name="Bunk B."/>
            <person name="Jeske O."/>
            <person name="Meyerdierks A."/>
            <person name="Storesund J.E."/>
            <person name="Kallscheuer N."/>
            <person name="Luecker S."/>
            <person name="Lage O.M."/>
            <person name="Pohl T."/>
            <person name="Merkel B.J."/>
            <person name="Hornburger P."/>
            <person name="Mueller R.-W."/>
            <person name="Bruemmer F."/>
            <person name="Labrenz M."/>
            <person name="Spormann A.M."/>
            <person name="Op den Camp H."/>
            <person name="Overmann J."/>
            <person name="Amann R."/>
            <person name="Jetten M.S.M."/>
            <person name="Mascher T."/>
            <person name="Medema M.H."/>
            <person name="Devos D.P."/>
            <person name="Kaster A.-K."/>
            <person name="Ovreas L."/>
            <person name="Rohde M."/>
            <person name="Galperin M.Y."/>
            <person name="Jogler C."/>
        </authorList>
    </citation>
    <scope>NUCLEOTIDE SEQUENCE [LARGE SCALE GENOMIC DNA]</scope>
    <source>
        <strain evidence="5 6">V22</strain>
    </source>
</reference>
<evidence type="ECO:0000256" key="3">
    <source>
        <dbReference type="ARBA" id="ARBA00023239"/>
    </source>
</evidence>
<dbReference type="GO" id="GO:0009234">
    <property type="term" value="P:menaquinone biosynthetic process"/>
    <property type="evidence" value="ECO:0007669"/>
    <property type="project" value="UniProtKB-UniRule"/>
</dbReference>
<sequence length="283" mass="31154">MNGPAHLSPRIGAVSYLNSKPLIEGLADQVAEGQLVLDYPSVLADQLAAGELDVALIPVVEVLRNPEYEIVTDSCVAARGEVRSVKLFSRVPLGEVRSLALDNGSRTSAALARLMLLERYGIEPHLEQLPMENSTADSTADGILLIGDRAMAPPVEEFHTVWDLGGEWYQWTGLPFVFAVWATRRGVDLGPVERLLGEARDRGVEVFEQIAAHEAPLLGIPVEAAVTYLRDNLYFRLGDAERAGLKMFYQLCAHNKLIPEGDGLAFRHYRRPGQSSRRRTTVV</sequence>
<dbReference type="PANTHER" id="PTHR37690:SF1">
    <property type="entry name" value="CHORISMATE DEHYDRATASE"/>
    <property type="match status" value="1"/>
</dbReference>
<comment type="function">
    <text evidence="4">Catalyzes the dehydration of chorismate into 3-[(1-carboxyvinyl)oxy]benzoate, a step in the biosynthesis of menaquinone (MK, vitamin K2).</text>
</comment>
<keyword evidence="6" id="KW-1185">Reference proteome</keyword>
<dbReference type="CDD" id="cd13634">
    <property type="entry name" value="PBP2_Sco4506"/>
    <property type="match status" value="1"/>
</dbReference>